<dbReference type="Pfam" id="PF13426">
    <property type="entry name" value="PAS_9"/>
    <property type="match status" value="1"/>
</dbReference>
<feature type="domain" description="PAS" evidence="4">
    <location>
        <begin position="83"/>
        <end position="170"/>
    </location>
</feature>
<proteinExistence type="predicted"/>
<reference evidence="5" key="1">
    <citation type="submission" date="2022-09" db="EMBL/GenBank/DDBJ databases">
        <title>Diverse halophilic archaea isolated from saline environments.</title>
        <authorList>
            <person name="Cui H.-L."/>
        </authorList>
    </citation>
    <scope>NUCLEOTIDE SEQUENCE</scope>
    <source>
        <strain evidence="5">ZS-35-S2</strain>
    </source>
</reference>
<dbReference type="EMBL" id="CP104003">
    <property type="protein sequence ID" value="UWM53299.1"/>
    <property type="molecule type" value="Genomic_DNA"/>
</dbReference>
<keyword evidence="3" id="KW-0157">Chromophore</keyword>
<dbReference type="CDD" id="cd00130">
    <property type="entry name" value="PAS"/>
    <property type="match status" value="1"/>
</dbReference>
<dbReference type="NCBIfam" id="TIGR00229">
    <property type="entry name" value="sensory_box"/>
    <property type="match status" value="1"/>
</dbReference>
<sequence>MQSIRERLLGTLDSDPSTFRERAVRIDGHRTAGTGAVPAFDSVDGSGVPGWADLLERERRLVWRVWVLADAPLGVTLSGAAYEDNPLWYANRTFRRLTGYTMAELYDRNPRLLQGPDTEAEAVASLHAGLRGWEPVTADLWNYRRDGTRFRNRVSLLPVFDETGTVTHWFGVQGRLEREG</sequence>
<protein>
    <submittedName>
        <fullName evidence="5">PAS domain-containing protein</fullName>
    </submittedName>
</protein>
<keyword evidence="1" id="KW-0285">Flavoprotein</keyword>
<dbReference type="PANTHER" id="PTHR47429:SF2">
    <property type="entry name" value="PROTEIN TWIN LOV 1"/>
    <property type="match status" value="1"/>
</dbReference>
<evidence type="ECO:0000256" key="1">
    <source>
        <dbReference type="ARBA" id="ARBA00022630"/>
    </source>
</evidence>
<organism evidence="5 6">
    <name type="scientific">Salinirubellus salinus</name>
    <dbReference type="NCBI Taxonomy" id="1364945"/>
    <lineage>
        <taxon>Archaea</taxon>
        <taxon>Methanobacteriati</taxon>
        <taxon>Methanobacteriota</taxon>
        <taxon>Stenosarchaea group</taxon>
        <taxon>Halobacteria</taxon>
        <taxon>Halobacteriales</taxon>
        <taxon>Natronomonadaceae</taxon>
        <taxon>Salinirubellus</taxon>
    </lineage>
</organism>
<evidence type="ECO:0000256" key="3">
    <source>
        <dbReference type="ARBA" id="ARBA00022991"/>
    </source>
</evidence>
<gene>
    <name evidence="5" type="ORF">N0B31_14250</name>
</gene>
<name>A0A9E7U9X5_9EURY</name>
<dbReference type="AlphaFoldDB" id="A0A9E7U9X5"/>
<dbReference type="InterPro" id="IPR035965">
    <property type="entry name" value="PAS-like_dom_sf"/>
</dbReference>
<evidence type="ECO:0000313" key="5">
    <source>
        <dbReference type="EMBL" id="UWM53299.1"/>
    </source>
</evidence>
<dbReference type="InterPro" id="IPR000014">
    <property type="entry name" value="PAS"/>
</dbReference>
<dbReference type="KEGG" id="ssai:N0B31_14250"/>
<dbReference type="Gene3D" id="3.30.450.20">
    <property type="entry name" value="PAS domain"/>
    <property type="match status" value="1"/>
</dbReference>
<accession>A0A9E7U9X5</accession>
<keyword evidence="6" id="KW-1185">Reference proteome</keyword>
<dbReference type="GeneID" id="74943606"/>
<keyword evidence="2" id="KW-0288">FMN</keyword>
<dbReference type="Proteomes" id="UP001057580">
    <property type="component" value="Chromosome"/>
</dbReference>
<dbReference type="PANTHER" id="PTHR47429">
    <property type="entry name" value="PROTEIN TWIN LOV 1"/>
    <property type="match status" value="1"/>
</dbReference>
<evidence type="ECO:0000259" key="4">
    <source>
        <dbReference type="Pfam" id="PF13426"/>
    </source>
</evidence>
<dbReference type="RefSeq" id="WP_260592293.1">
    <property type="nucleotide sequence ID" value="NZ_CP104003.1"/>
</dbReference>
<dbReference type="SUPFAM" id="SSF55785">
    <property type="entry name" value="PYP-like sensor domain (PAS domain)"/>
    <property type="match status" value="1"/>
</dbReference>
<evidence type="ECO:0000256" key="2">
    <source>
        <dbReference type="ARBA" id="ARBA00022643"/>
    </source>
</evidence>
<evidence type="ECO:0000313" key="6">
    <source>
        <dbReference type="Proteomes" id="UP001057580"/>
    </source>
</evidence>